<dbReference type="GO" id="GO:0005737">
    <property type="term" value="C:cytoplasm"/>
    <property type="evidence" value="ECO:0007669"/>
    <property type="project" value="UniProtKB-SubCell"/>
</dbReference>
<keyword evidence="5" id="KW-0611">Plant defense</keyword>
<comment type="caution">
    <text evidence="11">The sequence shown here is derived from an EMBL/GenBank/DDBJ whole genome shotgun (WGS) entry which is preliminary data.</text>
</comment>
<name>A0A498J6J5_MALDO</name>
<evidence type="ECO:0000256" key="4">
    <source>
        <dbReference type="ARBA" id="ARBA00022801"/>
    </source>
</evidence>
<dbReference type="GO" id="GO:0006952">
    <property type="term" value="P:defense response"/>
    <property type="evidence" value="ECO:0007669"/>
    <property type="project" value="UniProtKB-KW"/>
</dbReference>
<dbReference type="GO" id="GO:0052689">
    <property type="term" value="F:carboxylic ester hydrolase activity"/>
    <property type="evidence" value="ECO:0007669"/>
    <property type="project" value="InterPro"/>
</dbReference>
<evidence type="ECO:0000256" key="6">
    <source>
        <dbReference type="ARBA" id="ARBA00023242"/>
    </source>
</evidence>
<dbReference type="InterPro" id="IPR041266">
    <property type="entry name" value="EDS1_EP"/>
</dbReference>
<evidence type="ECO:0000313" key="11">
    <source>
        <dbReference type="EMBL" id="RXH89462.1"/>
    </source>
</evidence>
<feature type="region of interest" description="Disordered" evidence="7">
    <location>
        <begin position="487"/>
        <end position="515"/>
    </location>
</feature>
<evidence type="ECO:0000259" key="10">
    <source>
        <dbReference type="Pfam" id="PF18117"/>
    </source>
</evidence>
<dbReference type="Pfam" id="PF01764">
    <property type="entry name" value="Lipase_3"/>
    <property type="match status" value="1"/>
</dbReference>
<keyword evidence="8" id="KW-0472">Membrane</keyword>
<evidence type="ECO:0000256" key="5">
    <source>
        <dbReference type="ARBA" id="ARBA00022821"/>
    </source>
</evidence>
<evidence type="ECO:0000256" key="1">
    <source>
        <dbReference type="ARBA" id="ARBA00004123"/>
    </source>
</evidence>
<keyword evidence="6" id="KW-0539">Nucleus</keyword>
<feature type="compositionally biased region" description="Basic and acidic residues" evidence="7">
    <location>
        <begin position="487"/>
        <end position="499"/>
    </location>
</feature>
<dbReference type="InterPro" id="IPR029058">
    <property type="entry name" value="AB_hydrolase_fold"/>
</dbReference>
<feature type="domain" description="EDS1 EP" evidence="10">
    <location>
        <begin position="377"/>
        <end position="594"/>
    </location>
</feature>
<dbReference type="PANTHER" id="PTHR46898:SF3">
    <property type="entry name" value="FUNGAL LIPASE-LIKE DOMAIN-CONTAINING PROTEIN"/>
    <property type="match status" value="1"/>
</dbReference>
<protein>
    <recommendedName>
        <fullName evidence="13">Senescence-associated carboxylesterase 101</fullName>
    </recommendedName>
</protein>
<feature type="domain" description="Fungal lipase-type" evidence="9">
    <location>
        <begin position="125"/>
        <end position="226"/>
    </location>
</feature>
<feature type="transmembrane region" description="Helical" evidence="8">
    <location>
        <begin position="154"/>
        <end position="175"/>
    </location>
</feature>
<gene>
    <name evidence="11" type="ORF">DVH24_031819</name>
</gene>
<keyword evidence="8" id="KW-0812">Transmembrane</keyword>
<dbReference type="EMBL" id="RDQH01000335">
    <property type="protein sequence ID" value="RXH89462.1"/>
    <property type="molecule type" value="Genomic_DNA"/>
</dbReference>
<dbReference type="InterPro" id="IPR044603">
    <property type="entry name" value="SAG101-like"/>
</dbReference>
<sequence length="615" mass="70065">MALIDISIKKDIDHSDRQNLKMNNISSAGLELANVLVTSPPLHQSWAAVQKQKLNTAPDPNTQTALYVTETKHSNTTIISFLTSPVMLQDPQAMISSLTLRDKNFPLFEFLCSKNAPIFSVNELAIEFFALNHNDLNLDLLRTKLVERSKSNSLVLVTGQSFGGAVATLFTLWLLESLDLSKVKRPLCIAFGSPLIGDKQFGQCVLQFPLWSSCFLNVASIDDPVLQFFQTASQASGYKPFGTFLLCSSSGGSCFEDPDAILQLLVETSSRCAQNPGLNSGIQLFDYGKILNDLKTKALSRDVFELVEEDRVPLKAGIKTQLAAILGVLSSQQQQPNIEFESLMKKMVTHERKLAMQKTKVYSSYLKLNEMEKYMAYMEWYKMSSEDMGIGYYDRYRNKRYASDIMAEEYKRTLSRYWHDTVTEAANKPRQEGAAMPPPFLFAGTNYRKMIEPLCIAEYYKEGGKDYIEERPGHFVLLEQWYNEEEENKKKEREEKENPQLRSASKPNSKAKNEAPNLNDDSCFWAHVEEALIWCNEQASNPDAKPMTEYELYVLNMLENFAVTVDIFLKNSSFMHWWNKYKVIVGSNYSSAFTEVMKRKTYRKYADGVSVRTDQ</sequence>
<dbReference type="InterPro" id="IPR002921">
    <property type="entry name" value="Fungal_lipase-type"/>
</dbReference>
<feature type="compositionally biased region" description="Polar residues" evidence="7">
    <location>
        <begin position="500"/>
        <end position="510"/>
    </location>
</feature>
<evidence type="ECO:0008006" key="13">
    <source>
        <dbReference type="Google" id="ProtNLM"/>
    </source>
</evidence>
<keyword evidence="8" id="KW-1133">Transmembrane helix</keyword>
<evidence type="ECO:0000256" key="2">
    <source>
        <dbReference type="ARBA" id="ARBA00004496"/>
    </source>
</evidence>
<dbReference type="GO" id="GO:0005634">
    <property type="term" value="C:nucleus"/>
    <property type="evidence" value="ECO:0007669"/>
    <property type="project" value="UniProtKB-SubCell"/>
</dbReference>
<evidence type="ECO:0000256" key="7">
    <source>
        <dbReference type="SAM" id="MobiDB-lite"/>
    </source>
</evidence>
<organism evidence="11 12">
    <name type="scientific">Malus domestica</name>
    <name type="common">Apple</name>
    <name type="synonym">Pyrus malus</name>
    <dbReference type="NCBI Taxonomy" id="3750"/>
    <lineage>
        <taxon>Eukaryota</taxon>
        <taxon>Viridiplantae</taxon>
        <taxon>Streptophyta</taxon>
        <taxon>Embryophyta</taxon>
        <taxon>Tracheophyta</taxon>
        <taxon>Spermatophyta</taxon>
        <taxon>Magnoliopsida</taxon>
        <taxon>eudicotyledons</taxon>
        <taxon>Gunneridae</taxon>
        <taxon>Pentapetalae</taxon>
        <taxon>rosids</taxon>
        <taxon>fabids</taxon>
        <taxon>Rosales</taxon>
        <taxon>Rosaceae</taxon>
        <taxon>Amygdaloideae</taxon>
        <taxon>Maleae</taxon>
        <taxon>Malus</taxon>
    </lineage>
</organism>
<dbReference type="Pfam" id="PF18117">
    <property type="entry name" value="EDS1_EP"/>
    <property type="match status" value="1"/>
</dbReference>
<comment type="subcellular location">
    <subcellularLocation>
        <location evidence="2">Cytoplasm</location>
    </subcellularLocation>
    <subcellularLocation>
        <location evidence="1">Nucleus</location>
    </subcellularLocation>
</comment>
<reference evidence="11 12" key="1">
    <citation type="submission" date="2018-10" db="EMBL/GenBank/DDBJ databases">
        <title>A high-quality apple genome assembly.</title>
        <authorList>
            <person name="Hu J."/>
        </authorList>
    </citation>
    <scope>NUCLEOTIDE SEQUENCE [LARGE SCALE GENOMIC DNA]</scope>
    <source>
        <strain evidence="12">cv. HFTH1</strain>
        <tissue evidence="11">Young leaf</tissue>
    </source>
</reference>
<dbReference type="AlphaFoldDB" id="A0A498J6J5"/>
<keyword evidence="12" id="KW-1185">Reference proteome</keyword>
<dbReference type="Proteomes" id="UP000290289">
    <property type="component" value="Chromosome 9"/>
</dbReference>
<keyword evidence="3" id="KW-0963">Cytoplasm</keyword>
<accession>A0A498J6J5</accession>
<evidence type="ECO:0000256" key="8">
    <source>
        <dbReference type="SAM" id="Phobius"/>
    </source>
</evidence>
<evidence type="ECO:0000313" key="12">
    <source>
        <dbReference type="Proteomes" id="UP000290289"/>
    </source>
</evidence>
<proteinExistence type="predicted"/>
<keyword evidence="4" id="KW-0378">Hydrolase</keyword>
<evidence type="ECO:0000259" key="9">
    <source>
        <dbReference type="Pfam" id="PF01764"/>
    </source>
</evidence>
<dbReference type="PANTHER" id="PTHR46898">
    <property type="entry name" value="SENESCENCE-ASSOCIATED CARBOXYLESTERASE 101"/>
    <property type="match status" value="1"/>
</dbReference>
<dbReference type="GO" id="GO:0006629">
    <property type="term" value="P:lipid metabolic process"/>
    <property type="evidence" value="ECO:0007669"/>
    <property type="project" value="InterPro"/>
</dbReference>
<evidence type="ECO:0000256" key="3">
    <source>
        <dbReference type="ARBA" id="ARBA00022490"/>
    </source>
</evidence>
<dbReference type="SUPFAM" id="SSF53474">
    <property type="entry name" value="alpha/beta-Hydrolases"/>
    <property type="match status" value="1"/>
</dbReference>
<dbReference type="Gene3D" id="3.40.50.1820">
    <property type="entry name" value="alpha/beta hydrolase"/>
    <property type="match status" value="1"/>
</dbReference>